<reference evidence="2 3" key="1">
    <citation type="submission" date="2016-11" db="EMBL/GenBank/DDBJ databases">
        <authorList>
            <person name="Jaros S."/>
            <person name="Januszkiewicz K."/>
            <person name="Wedrychowicz H."/>
        </authorList>
    </citation>
    <scope>NUCLEOTIDE SEQUENCE [LARGE SCALE GENOMIC DNA]</scope>
    <source>
        <strain evidence="2 3">DSM 29589</strain>
    </source>
</reference>
<protein>
    <submittedName>
        <fullName evidence="2">Uncharacterized protein</fullName>
    </submittedName>
</protein>
<accession>A0A1M7EYC8</accession>
<organism evidence="2 3">
    <name type="scientific">Roseovarius pacificus</name>
    <dbReference type="NCBI Taxonomy" id="337701"/>
    <lineage>
        <taxon>Bacteria</taxon>
        <taxon>Pseudomonadati</taxon>
        <taxon>Pseudomonadota</taxon>
        <taxon>Alphaproteobacteria</taxon>
        <taxon>Rhodobacterales</taxon>
        <taxon>Roseobacteraceae</taxon>
        <taxon>Roseovarius</taxon>
    </lineage>
</organism>
<evidence type="ECO:0000256" key="1">
    <source>
        <dbReference type="SAM" id="MobiDB-lite"/>
    </source>
</evidence>
<dbReference type="Proteomes" id="UP000183974">
    <property type="component" value="Unassembled WGS sequence"/>
</dbReference>
<evidence type="ECO:0000313" key="2">
    <source>
        <dbReference type="EMBL" id="SHL96825.1"/>
    </source>
</evidence>
<gene>
    <name evidence="2" type="ORF">SAMN05444398_1085</name>
</gene>
<proteinExistence type="predicted"/>
<dbReference type="AlphaFoldDB" id="A0A1M7EYC8"/>
<sequence>MENPSESRPHGAQMGASANRPSERTTKRLKGIQSHLNETPIQVYGPYLHPRSVQRGVTERTALPMNTQPSR</sequence>
<dbReference type="STRING" id="337701.SAMN05444398_1085"/>
<evidence type="ECO:0000313" key="3">
    <source>
        <dbReference type="Proteomes" id="UP000183974"/>
    </source>
</evidence>
<keyword evidence="3" id="KW-1185">Reference proteome</keyword>
<name>A0A1M7EYC8_9RHOB</name>
<dbReference type="EMBL" id="FRBR01000008">
    <property type="protein sequence ID" value="SHL96825.1"/>
    <property type="molecule type" value="Genomic_DNA"/>
</dbReference>
<feature type="region of interest" description="Disordered" evidence="1">
    <location>
        <begin position="1"/>
        <end position="71"/>
    </location>
</feature>